<feature type="binding site" evidence="8">
    <location>
        <position position="31"/>
    </location>
    <ligand>
        <name>[4Fe-4S] cluster</name>
        <dbReference type="ChEBI" id="CHEBI:49883"/>
        <note>4Fe-4S-S-AdoMet</note>
    </ligand>
</feature>
<dbReference type="InterPro" id="IPR013785">
    <property type="entry name" value="Aldolase_TIM"/>
</dbReference>
<evidence type="ECO:0000256" key="5">
    <source>
        <dbReference type="ARBA" id="ARBA00023002"/>
    </source>
</evidence>
<evidence type="ECO:0000256" key="2">
    <source>
        <dbReference type="ARBA" id="ARBA00022691"/>
    </source>
</evidence>
<evidence type="ECO:0000256" key="9">
    <source>
        <dbReference type="SAM" id="MobiDB-lite"/>
    </source>
</evidence>
<dbReference type="SFLD" id="SFLDF00280">
    <property type="entry name" value="coenzyme_PQQ_synthesis_protein"/>
    <property type="match status" value="1"/>
</dbReference>
<keyword evidence="1 8" id="KW-0004">4Fe-4S</keyword>
<dbReference type="SFLD" id="SFLDG01067">
    <property type="entry name" value="SPASM/twitch_domain_containing"/>
    <property type="match status" value="1"/>
</dbReference>
<feature type="domain" description="Radical SAM core" evidence="10">
    <location>
        <begin position="10"/>
        <end position="226"/>
    </location>
</feature>
<dbReference type="SFLD" id="SFLDS00029">
    <property type="entry name" value="Radical_SAM"/>
    <property type="match status" value="1"/>
</dbReference>
<keyword evidence="6 8" id="KW-0408">Iron</keyword>
<dbReference type="InterPro" id="IPR011843">
    <property type="entry name" value="PQQ_synth_PqqE_bac"/>
</dbReference>
<dbReference type="SMART" id="SM00729">
    <property type="entry name" value="Elp3"/>
    <property type="match status" value="1"/>
</dbReference>
<dbReference type="Gene3D" id="3.20.20.70">
    <property type="entry name" value="Aldolase class I"/>
    <property type="match status" value="1"/>
</dbReference>
<dbReference type="InterPro" id="IPR050377">
    <property type="entry name" value="Radical_SAM_PqqE_MftC-like"/>
</dbReference>
<evidence type="ECO:0000256" key="6">
    <source>
        <dbReference type="ARBA" id="ARBA00023004"/>
    </source>
</evidence>
<evidence type="ECO:0000313" key="12">
    <source>
        <dbReference type="Proteomes" id="UP000603352"/>
    </source>
</evidence>
<feature type="compositionally biased region" description="Low complexity" evidence="9">
    <location>
        <begin position="348"/>
        <end position="362"/>
    </location>
</feature>
<dbReference type="InterPro" id="IPR058240">
    <property type="entry name" value="rSAM_sf"/>
</dbReference>
<dbReference type="RefSeq" id="WP_188580299.1">
    <property type="nucleotide sequence ID" value="NZ_BMDZ01000047.1"/>
</dbReference>
<dbReference type="SFLD" id="SFLDG01386">
    <property type="entry name" value="main_SPASM_domain-containing"/>
    <property type="match status" value="1"/>
</dbReference>
<comment type="similarity">
    <text evidence="8">Belongs to the radical SAM superfamily. PqqE family.</text>
</comment>
<comment type="caution">
    <text evidence="11">The sequence shown here is derived from an EMBL/GenBank/DDBJ whole genome shotgun (WGS) entry which is preliminary data.</text>
</comment>
<dbReference type="InterPro" id="IPR017200">
    <property type="entry name" value="PqqE-like"/>
</dbReference>
<dbReference type="CDD" id="cd21119">
    <property type="entry name" value="SPASM_PqqE"/>
    <property type="match status" value="1"/>
</dbReference>
<dbReference type="NCBIfam" id="TIGR02109">
    <property type="entry name" value="PQQ_syn_pqqE"/>
    <property type="match status" value="1"/>
</dbReference>
<keyword evidence="7 8" id="KW-0411">Iron-sulfur</keyword>
<evidence type="ECO:0000256" key="1">
    <source>
        <dbReference type="ARBA" id="ARBA00022485"/>
    </source>
</evidence>
<dbReference type="HAMAP" id="MF_00660">
    <property type="entry name" value="PqqE"/>
    <property type="match status" value="1"/>
</dbReference>
<keyword evidence="4 8" id="KW-0884">PQQ biosynthesis</keyword>
<dbReference type="SUPFAM" id="SSF102114">
    <property type="entry name" value="Radical SAM enzymes"/>
    <property type="match status" value="1"/>
</dbReference>
<dbReference type="Proteomes" id="UP000603352">
    <property type="component" value="Unassembled WGS sequence"/>
</dbReference>
<dbReference type="Pfam" id="PF13186">
    <property type="entry name" value="SPASM"/>
    <property type="match status" value="1"/>
</dbReference>
<keyword evidence="2 8" id="KW-0949">S-adenosyl-L-methionine</keyword>
<gene>
    <name evidence="8 11" type="primary">pqqE</name>
    <name evidence="11" type="ORF">GCM10011505_35550</name>
</gene>
<dbReference type="PANTHER" id="PTHR11228">
    <property type="entry name" value="RADICAL SAM DOMAIN PROTEIN"/>
    <property type="match status" value="1"/>
</dbReference>
<evidence type="ECO:0000256" key="3">
    <source>
        <dbReference type="ARBA" id="ARBA00022723"/>
    </source>
</evidence>
<keyword evidence="5 8" id="KW-0560">Oxidoreductase</keyword>
<evidence type="ECO:0000313" key="11">
    <source>
        <dbReference type="EMBL" id="GGB51371.1"/>
    </source>
</evidence>
<accession>A0ABQ1IVJ0</accession>
<feature type="binding site" evidence="8">
    <location>
        <position position="24"/>
    </location>
    <ligand>
        <name>[4Fe-4S] cluster</name>
        <dbReference type="ChEBI" id="CHEBI:49883"/>
        <note>4Fe-4S-S-AdoMet</note>
    </ligand>
</feature>
<dbReference type="NCBIfam" id="TIGR04085">
    <property type="entry name" value="rSAM_more_4Fe4S"/>
    <property type="match status" value="1"/>
</dbReference>
<comment type="pathway">
    <text evidence="8">Cofactor biosynthesis; pyrroloquinoline quinone biosynthesis.</text>
</comment>
<dbReference type="PIRSF" id="PIRSF037420">
    <property type="entry name" value="PQQ_syn_pqqE"/>
    <property type="match status" value="1"/>
</dbReference>
<keyword evidence="3 8" id="KW-0479">Metal-binding</keyword>
<comment type="catalytic activity">
    <reaction evidence="8">
        <text>[PQQ precursor protein] + S-adenosyl-L-methionine = E-Y cross-linked-[PQQ precursor protein] + 5'-deoxyadenosine + L-methionine + H(+)</text>
        <dbReference type="Rhea" id="RHEA:56836"/>
        <dbReference type="Rhea" id="RHEA-COMP:14800"/>
        <dbReference type="Rhea" id="RHEA-COMP:14801"/>
        <dbReference type="ChEBI" id="CHEBI:15378"/>
        <dbReference type="ChEBI" id="CHEBI:17319"/>
        <dbReference type="ChEBI" id="CHEBI:57844"/>
        <dbReference type="ChEBI" id="CHEBI:59789"/>
        <dbReference type="ChEBI" id="CHEBI:141026"/>
        <dbReference type="ChEBI" id="CHEBI:141027"/>
        <dbReference type="EC" id="1.21.98.4"/>
    </reaction>
</comment>
<comment type="function">
    <text evidence="8">Catalyzes the cross-linking of a glutamate residue and a tyrosine residue in the PqqA protein as part of the biosynthesis of pyrroloquinoline quinone (PQQ).</text>
</comment>
<keyword evidence="12" id="KW-1185">Reference proteome</keyword>
<evidence type="ECO:0000256" key="8">
    <source>
        <dbReference type="HAMAP-Rule" id="MF_00660"/>
    </source>
</evidence>
<dbReference type="Pfam" id="PF04055">
    <property type="entry name" value="Radical_SAM"/>
    <property type="match status" value="1"/>
</dbReference>
<evidence type="ECO:0000256" key="4">
    <source>
        <dbReference type="ARBA" id="ARBA00022905"/>
    </source>
</evidence>
<evidence type="ECO:0000256" key="7">
    <source>
        <dbReference type="ARBA" id="ARBA00023014"/>
    </source>
</evidence>
<comment type="subunit">
    <text evidence="8">Interacts with PqqD. The interaction is necessary for activity of PqqE.</text>
</comment>
<dbReference type="InterPro" id="IPR006638">
    <property type="entry name" value="Elp3/MiaA/NifB-like_rSAM"/>
</dbReference>
<dbReference type="InterPro" id="IPR023885">
    <property type="entry name" value="4Fe4S-binding_SPASM_dom"/>
</dbReference>
<dbReference type="EC" id="1.21.98.4" evidence="8"/>
<dbReference type="PROSITE" id="PS51918">
    <property type="entry name" value="RADICAL_SAM"/>
    <property type="match status" value="1"/>
</dbReference>
<reference evidence="12" key="1">
    <citation type="journal article" date="2019" name="Int. J. Syst. Evol. Microbiol.">
        <title>The Global Catalogue of Microorganisms (GCM) 10K type strain sequencing project: providing services to taxonomists for standard genome sequencing and annotation.</title>
        <authorList>
            <consortium name="The Broad Institute Genomics Platform"/>
            <consortium name="The Broad Institute Genome Sequencing Center for Infectious Disease"/>
            <person name="Wu L."/>
            <person name="Ma J."/>
        </authorList>
    </citation>
    <scope>NUCLEOTIDE SEQUENCE [LARGE SCALE GENOMIC DNA]</scope>
    <source>
        <strain evidence="12">CGMCC 1.10188</strain>
    </source>
</reference>
<protein>
    <recommendedName>
        <fullName evidence="8">PqqA peptide cyclase</fullName>
        <ecNumber evidence="8">1.21.98.4</ecNumber>
    </recommendedName>
    <alternativeName>
        <fullName evidence="8">Coenzyme PQQ synthesis protein E</fullName>
    </alternativeName>
</protein>
<feature type="binding site" evidence="8">
    <location>
        <position position="28"/>
    </location>
    <ligand>
        <name>[4Fe-4S] cluster</name>
        <dbReference type="ChEBI" id="CHEBI:49883"/>
        <note>4Fe-4S-S-AdoMet</note>
    </ligand>
</feature>
<dbReference type="InterPro" id="IPR007197">
    <property type="entry name" value="rSAM"/>
</dbReference>
<evidence type="ECO:0000259" key="10">
    <source>
        <dbReference type="PROSITE" id="PS51918"/>
    </source>
</evidence>
<name>A0ABQ1IVJ0_9PROT</name>
<comment type="cofactor">
    <cofactor evidence="8">
        <name>[4Fe-4S] cluster</name>
        <dbReference type="ChEBI" id="CHEBI:49883"/>
    </cofactor>
    <text evidence="8">Binds 1 [4Fe-4S] cluster. The cluster is coordinated with 3 cysteines and an exchangeable S-adenosyl-L-methionine.</text>
</comment>
<dbReference type="PANTHER" id="PTHR11228:SF7">
    <property type="entry name" value="PQQA PEPTIDE CYCLASE"/>
    <property type="match status" value="1"/>
</dbReference>
<feature type="region of interest" description="Disordered" evidence="9">
    <location>
        <begin position="336"/>
        <end position="364"/>
    </location>
</feature>
<dbReference type="EMBL" id="BMDZ01000047">
    <property type="protein sequence ID" value="GGB51371.1"/>
    <property type="molecule type" value="Genomic_DNA"/>
</dbReference>
<organism evidence="11 12">
    <name type="scientific">Tistrella bauzanensis</name>
    <dbReference type="NCBI Taxonomy" id="657419"/>
    <lineage>
        <taxon>Bacteria</taxon>
        <taxon>Pseudomonadati</taxon>
        <taxon>Pseudomonadota</taxon>
        <taxon>Alphaproteobacteria</taxon>
        <taxon>Geminicoccales</taxon>
        <taxon>Geminicoccaceae</taxon>
        <taxon>Tistrella</taxon>
    </lineage>
</organism>
<sequence length="375" mass="40167">MTIRPAAPPTAAPAGLLAELTHRCPLACPYCSNPLMLEARAAELDTDTWMRVFSEAAALGVLQVHLSGGEPAARSDLEVLVGHCAGLGLYTNLITSGLGLTQARLQALADAGLDHVQLSIQDAEPATADRIAGRSGAFARKRQVAGWVTETGLPLTVNVVVHRANLARVATIVDQAIALGAGRLEVAHAQYHGWAEVNRQALLPTRSAALDAVRQVEALKRDLAGRITIDHVVPDHYARFPKACMGGWGRMVLTVTPAGRVLPCHAAETIPGLEIWSVIDHPLDRIWADAPAFNAFRGTDWMPEPCRSCDRRDIDFGGCRCQALAILGDARATDPACTRSPDHHRMQARAAETEAPAGTEAPNSLPAYHYRTAVR</sequence>
<proteinExistence type="inferred from homology"/>
<dbReference type="CDD" id="cd01335">
    <property type="entry name" value="Radical_SAM"/>
    <property type="match status" value="1"/>
</dbReference>